<evidence type="ECO:0000256" key="2">
    <source>
        <dbReference type="ARBA" id="ARBA00023125"/>
    </source>
</evidence>
<keyword evidence="2" id="KW-0238">DNA-binding</keyword>
<gene>
    <name evidence="5" type="ORF">BJF93_09050</name>
</gene>
<organism evidence="5 6">
    <name type="scientific">Xaviernesmea oryzae</name>
    <dbReference type="NCBI Taxonomy" id="464029"/>
    <lineage>
        <taxon>Bacteria</taxon>
        <taxon>Pseudomonadati</taxon>
        <taxon>Pseudomonadota</taxon>
        <taxon>Alphaproteobacteria</taxon>
        <taxon>Hyphomicrobiales</taxon>
        <taxon>Rhizobiaceae</taxon>
        <taxon>Rhizobium/Agrobacterium group</taxon>
        <taxon>Xaviernesmea</taxon>
    </lineage>
</organism>
<accession>A0A1Q9B3Q9</accession>
<dbReference type="EMBL" id="MKIP01000021">
    <property type="protein sequence ID" value="OLP62684.1"/>
    <property type="molecule type" value="Genomic_DNA"/>
</dbReference>
<keyword evidence="6" id="KW-1185">Reference proteome</keyword>
<dbReference type="InterPro" id="IPR000524">
    <property type="entry name" value="Tscrpt_reg_HTH_GntR"/>
</dbReference>
<feature type="domain" description="HTH gntR-type" evidence="4">
    <location>
        <begin position="9"/>
        <end position="66"/>
    </location>
</feature>
<evidence type="ECO:0000256" key="1">
    <source>
        <dbReference type="ARBA" id="ARBA00023015"/>
    </source>
</evidence>
<protein>
    <recommendedName>
        <fullName evidence="4">HTH gntR-type domain-containing protein</fullName>
    </recommendedName>
</protein>
<dbReference type="Proteomes" id="UP000186364">
    <property type="component" value="Unassembled WGS sequence"/>
</dbReference>
<dbReference type="InterPro" id="IPR036388">
    <property type="entry name" value="WH-like_DNA-bd_sf"/>
</dbReference>
<dbReference type="InterPro" id="IPR036390">
    <property type="entry name" value="WH_DNA-bd_sf"/>
</dbReference>
<dbReference type="GO" id="GO:0003677">
    <property type="term" value="F:DNA binding"/>
    <property type="evidence" value="ECO:0007669"/>
    <property type="project" value="UniProtKB-KW"/>
</dbReference>
<dbReference type="Gene3D" id="1.10.10.10">
    <property type="entry name" value="Winged helix-like DNA-binding domain superfamily/Winged helix DNA-binding domain"/>
    <property type="match status" value="1"/>
</dbReference>
<comment type="caution">
    <text evidence="5">The sequence shown here is derived from an EMBL/GenBank/DDBJ whole genome shotgun (WGS) entry which is preliminary data.</text>
</comment>
<evidence type="ECO:0000313" key="6">
    <source>
        <dbReference type="Proteomes" id="UP000186364"/>
    </source>
</evidence>
<evidence type="ECO:0000259" key="4">
    <source>
        <dbReference type="Pfam" id="PF00392"/>
    </source>
</evidence>
<evidence type="ECO:0000256" key="3">
    <source>
        <dbReference type="ARBA" id="ARBA00023163"/>
    </source>
</evidence>
<keyword evidence="1" id="KW-0805">Transcription regulation</keyword>
<dbReference type="GO" id="GO:0003700">
    <property type="term" value="F:DNA-binding transcription factor activity"/>
    <property type="evidence" value="ECO:0007669"/>
    <property type="project" value="InterPro"/>
</dbReference>
<dbReference type="SUPFAM" id="SSF46785">
    <property type="entry name" value="Winged helix' DNA-binding domain"/>
    <property type="match status" value="1"/>
</dbReference>
<reference evidence="5 6" key="1">
    <citation type="submission" date="2016-09" db="EMBL/GenBank/DDBJ databases">
        <title>Rhizobium sp. nov., a novel species isolated from the rice rhizosphere.</title>
        <authorList>
            <person name="Zhao J."/>
            <person name="Zhang X."/>
        </authorList>
    </citation>
    <scope>NUCLEOTIDE SEQUENCE [LARGE SCALE GENOMIC DNA]</scope>
    <source>
        <strain evidence="5 6">1.7048</strain>
    </source>
</reference>
<keyword evidence="3" id="KW-0804">Transcription</keyword>
<dbReference type="Pfam" id="PF00392">
    <property type="entry name" value="GntR"/>
    <property type="match status" value="1"/>
</dbReference>
<dbReference type="AlphaFoldDB" id="A0A1Q9B3Q9"/>
<sequence>MRHHAQGRTYRYVKQYVTRNVLSDIVPLNVRAISDRLDVSQVPVREALFRISHEGLIDFVSGEGFFARSLSRIDLAQACAISRGIAIFGLQSPDPCLRPKPAGIVSAANRCRDKLSTCADHSRAFWWVEAVLRRLIRRCYHREARWHLIRILDRTLAFRRTVSRDHQAAYNVAASLAKIASEIAEGDFPRALASIETLHINEEARLLCSYSAYNEALTRVRRAQNGVYISV</sequence>
<evidence type="ECO:0000313" key="5">
    <source>
        <dbReference type="EMBL" id="OLP62684.1"/>
    </source>
</evidence>
<proteinExistence type="predicted"/>
<name>A0A1Q9B3Q9_9HYPH</name>
<dbReference type="RefSeq" id="WP_075625375.1">
    <property type="nucleotide sequence ID" value="NZ_FOAM01000033.1"/>
</dbReference>
<dbReference type="OrthoDB" id="8680240at2"/>